<keyword evidence="2" id="KW-1133">Transmembrane helix</keyword>
<sequence length="533" mass="59405">MPSLFGSKNNKDDDVPEGPPEERGSNEYAAREPDEHTRLLPNRLDSDNRQFLTPDDPAVSPYNLWTVRLMRWATVLFAALTFVWWTLALVSIFVTPPGMHTRGSGFYAFSYSSLSLFTLLFTLVFFGAPSAAVRVLAIFMAVMLLADTILIVAVQKNRYEEGAVGVASVIYLSSGAFLMSLWTLLADRTVKWGKAEEEERLTGRVETRRTVWEWTEVLISTIAYVILSIVIILITCTLVLRSLDAGFGPPGEQYWVDGDQYRIHIFCEGNGTDVAGNKLPTVFFEGGDLPVENGLWQLAQGALKNGSIARYCFADRPGYAWSDTAPSPLSAGMATDALSEALARAGENGPWILASAGIGSVYSRIFSSRHGKEVRGILMIDPLHEDLLHRVSAPGRGFAYWVRGIVSPLGLERLPDALFRGRTSADRVWGRSARQSGKYLFTKLQESLVADSLTKREVVSGKAIQYPDTPVVLISSGDNIRKDSVWEEKQRDLSHLTRNLKHWDIVDEAPHNVWETFDGREKIEKRLRQMVQA</sequence>
<dbReference type="Proteomes" id="UP000652219">
    <property type="component" value="Unassembled WGS sequence"/>
</dbReference>
<keyword evidence="2" id="KW-0812">Transmembrane</keyword>
<keyword evidence="2" id="KW-0472">Membrane</keyword>
<feature type="compositionally biased region" description="Basic and acidic residues" evidence="1">
    <location>
        <begin position="20"/>
        <end position="36"/>
    </location>
</feature>
<feature type="transmembrane region" description="Helical" evidence="2">
    <location>
        <begin position="217"/>
        <end position="240"/>
    </location>
</feature>
<dbReference type="SUPFAM" id="SSF53474">
    <property type="entry name" value="alpha/beta-Hydrolases"/>
    <property type="match status" value="1"/>
</dbReference>
<evidence type="ECO:0000256" key="2">
    <source>
        <dbReference type="SAM" id="Phobius"/>
    </source>
</evidence>
<accession>A0A8H6J7S0</accession>
<dbReference type="InterPro" id="IPR029058">
    <property type="entry name" value="AB_hydrolase_fold"/>
</dbReference>
<proteinExistence type="predicted"/>
<feature type="transmembrane region" description="Helical" evidence="2">
    <location>
        <begin position="166"/>
        <end position="185"/>
    </location>
</feature>
<protein>
    <submittedName>
        <fullName evidence="3">Integral membrane protein</fullName>
    </submittedName>
</protein>
<organism evidence="3 4">
    <name type="scientific">Colletotrichum sojae</name>
    <dbReference type="NCBI Taxonomy" id="2175907"/>
    <lineage>
        <taxon>Eukaryota</taxon>
        <taxon>Fungi</taxon>
        <taxon>Dikarya</taxon>
        <taxon>Ascomycota</taxon>
        <taxon>Pezizomycotina</taxon>
        <taxon>Sordariomycetes</taxon>
        <taxon>Hypocreomycetidae</taxon>
        <taxon>Glomerellales</taxon>
        <taxon>Glomerellaceae</taxon>
        <taxon>Colletotrichum</taxon>
        <taxon>Colletotrichum orchidearum species complex</taxon>
    </lineage>
</organism>
<evidence type="ECO:0000313" key="4">
    <source>
        <dbReference type="Proteomes" id="UP000652219"/>
    </source>
</evidence>
<name>A0A8H6J7S0_9PEZI</name>
<feature type="region of interest" description="Disordered" evidence="1">
    <location>
        <begin position="1"/>
        <end position="36"/>
    </location>
</feature>
<feature type="transmembrane region" description="Helical" evidence="2">
    <location>
        <begin position="72"/>
        <end position="94"/>
    </location>
</feature>
<gene>
    <name evidence="3" type="ORF">CSOJ01_07777</name>
</gene>
<evidence type="ECO:0000313" key="3">
    <source>
        <dbReference type="EMBL" id="KAF6808089.1"/>
    </source>
</evidence>
<evidence type="ECO:0000256" key="1">
    <source>
        <dbReference type="SAM" id="MobiDB-lite"/>
    </source>
</evidence>
<feature type="transmembrane region" description="Helical" evidence="2">
    <location>
        <begin position="106"/>
        <end position="126"/>
    </location>
</feature>
<dbReference type="EMBL" id="WIGN01000124">
    <property type="protein sequence ID" value="KAF6808089.1"/>
    <property type="molecule type" value="Genomic_DNA"/>
</dbReference>
<dbReference type="Pfam" id="PF10329">
    <property type="entry name" value="DUF2417"/>
    <property type="match status" value="1"/>
</dbReference>
<dbReference type="InterPro" id="IPR019431">
    <property type="entry name" value="DUF2417"/>
</dbReference>
<reference evidence="3 4" key="1">
    <citation type="journal article" date="2020" name="Phytopathology">
        <title>Genome Sequence Resources of Colletotrichum truncatum, C. plurivorum, C. musicola, and C. sojae: Four Species Pathogenic to Soybean (Glycine max).</title>
        <authorList>
            <person name="Rogerio F."/>
            <person name="Boufleur T.R."/>
            <person name="Ciampi-Guillardi M."/>
            <person name="Sukno S.A."/>
            <person name="Thon M.R."/>
            <person name="Massola Junior N.S."/>
            <person name="Baroncelli R."/>
        </authorList>
    </citation>
    <scope>NUCLEOTIDE SEQUENCE [LARGE SCALE GENOMIC DNA]</scope>
    <source>
        <strain evidence="3 4">LFN0009</strain>
    </source>
</reference>
<comment type="caution">
    <text evidence="3">The sequence shown here is derived from an EMBL/GenBank/DDBJ whole genome shotgun (WGS) entry which is preliminary data.</text>
</comment>
<dbReference type="Gene3D" id="3.40.50.1820">
    <property type="entry name" value="alpha/beta hydrolase"/>
    <property type="match status" value="1"/>
</dbReference>
<dbReference type="AlphaFoldDB" id="A0A8H6J7S0"/>
<feature type="transmembrane region" description="Helical" evidence="2">
    <location>
        <begin position="132"/>
        <end position="154"/>
    </location>
</feature>
<keyword evidence="4" id="KW-1185">Reference proteome</keyword>